<reference evidence="1" key="1">
    <citation type="journal article" date="2024" name="Syst. Appl. Microbiol.">
        <title>First single-strain enrichments of Electrothrix cable bacteria, description of E. aestuarii sp. nov. and E. rattekaaiensis sp. nov., and proposal of a cable bacteria taxonomy following the rules of the SeqCode.</title>
        <authorList>
            <person name="Plum-Jensen L.E."/>
            <person name="Schramm A."/>
            <person name="Marshall I.P.G."/>
        </authorList>
    </citation>
    <scope>NUCLEOTIDE SEQUENCE</scope>
    <source>
        <strain evidence="1">Rat1</strain>
    </source>
</reference>
<name>A0AAU8LV62_9BACT</name>
<sequence>MRINLLYITIALLPALGSTGCSIAYDMMENSRIKDCDSAYGADRGECLDLATMPYEEYEQERERALEQEQ</sequence>
<dbReference type="PROSITE" id="PS51257">
    <property type="entry name" value="PROKAR_LIPOPROTEIN"/>
    <property type="match status" value="1"/>
</dbReference>
<protein>
    <recommendedName>
        <fullName evidence="2">Lipoprotein</fullName>
    </recommendedName>
</protein>
<accession>A0AAU8LV62</accession>
<dbReference type="KEGG" id="eaj:Q3M24_22985"/>
<gene>
    <name evidence="1" type="ORF">Q3M24_22985</name>
</gene>
<dbReference type="AlphaFoldDB" id="A0AAU8LV62"/>
<dbReference type="EMBL" id="CP159373">
    <property type="protein sequence ID" value="XCN73099.1"/>
    <property type="molecule type" value="Genomic_DNA"/>
</dbReference>
<proteinExistence type="predicted"/>
<reference evidence="1" key="2">
    <citation type="submission" date="2024-06" db="EMBL/GenBank/DDBJ databases">
        <authorList>
            <person name="Plum-Jensen L.E."/>
            <person name="Schramm A."/>
            <person name="Marshall I.P.G."/>
        </authorList>
    </citation>
    <scope>NUCLEOTIDE SEQUENCE</scope>
    <source>
        <strain evidence="1">Rat1</strain>
    </source>
</reference>
<organism evidence="1">
    <name type="scientific">Candidatus Electrothrix aestuarii</name>
    <dbReference type="NCBI Taxonomy" id="3062594"/>
    <lineage>
        <taxon>Bacteria</taxon>
        <taxon>Pseudomonadati</taxon>
        <taxon>Thermodesulfobacteriota</taxon>
        <taxon>Desulfobulbia</taxon>
        <taxon>Desulfobulbales</taxon>
        <taxon>Desulfobulbaceae</taxon>
        <taxon>Candidatus Electrothrix</taxon>
    </lineage>
</organism>
<evidence type="ECO:0000313" key="1">
    <source>
        <dbReference type="EMBL" id="XCN73099.1"/>
    </source>
</evidence>
<evidence type="ECO:0008006" key="2">
    <source>
        <dbReference type="Google" id="ProtNLM"/>
    </source>
</evidence>